<evidence type="ECO:0000259" key="4">
    <source>
        <dbReference type="Pfam" id="PF13240"/>
    </source>
</evidence>
<evidence type="ECO:0000313" key="5">
    <source>
        <dbReference type="EMBL" id="HIS92945.1"/>
    </source>
</evidence>
<evidence type="ECO:0000313" key="6">
    <source>
        <dbReference type="Proteomes" id="UP000824140"/>
    </source>
</evidence>
<feature type="compositionally biased region" description="Low complexity" evidence="1">
    <location>
        <begin position="86"/>
        <end position="103"/>
    </location>
</feature>
<feature type="compositionally biased region" description="Low complexity" evidence="1">
    <location>
        <begin position="132"/>
        <end position="148"/>
    </location>
</feature>
<dbReference type="EMBL" id="DVJN01000161">
    <property type="protein sequence ID" value="HIS92945.1"/>
    <property type="molecule type" value="Genomic_DNA"/>
</dbReference>
<feature type="compositionally biased region" description="Low complexity" evidence="1">
    <location>
        <begin position="535"/>
        <end position="555"/>
    </location>
</feature>
<dbReference type="InterPro" id="IPR036366">
    <property type="entry name" value="PGBDSf"/>
</dbReference>
<accession>A0A9D1G1W4</accession>
<protein>
    <submittedName>
        <fullName evidence="5">Peptidoglycan-binding protein</fullName>
    </submittedName>
</protein>
<dbReference type="InterPro" id="IPR002477">
    <property type="entry name" value="Peptidoglycan-bd-like"/>
</dbReference>
<reference evidence="5" key="1">
    <citation type="submission" date="2020-10" db="EMBL/GenBank/DDBJ databases">
        <authorList>
            <person name="Gilroy R."/>
        </authorList>
    </citation>
    <scope>NUCLEOTIDE SEQUENCE</scope>
    <source>
        <strain evidence="5">13766</strain>
    </source>
</reference>
<dbReference type="AlphaFoldDB" id="A0A9D1G1W4"/>
<dbReference type="InterPro" id="IPR036365">
    <property type="entry name" value="PGBD-like_sf"/>
</dbReference>
<feature type="region of interest" description="Disordered" evidence="1">
    <location>
        <begin position="82"/>
        <end position="155"/>
    </location>
</feature>
<feature type="region of interest" description="Disordered" evidence="1">
    <location>
        <begin position="446"/>
        <end position="473"/>
    </location>
</feature>
<feature type="compositionally biased region" description="Polar residues" evidence="1">
    <location>
        <begin position="459"/>
        <end position="469"/>
    </location>
</feature>
<organism evidence="5 6">
    <name type="scientific">Candidatus Alectryocaccomicrobium excrementavium</name>
    <dbReference type="NCBI Taxonomy" id="2840668"/>
    <lineage>
        <taxon>Bacteria</taxon>
        <taxon>Bacillati</taxon>
        <taxon>Bacillota</taxon>
        <taxon>Clostridia</taxon>
        <taxon>Candidatus Alectryocaccomicrobium</taxon>
    </lineage>
</organism>
<comment type="caution">
    <text evidence="5">The sequence shown here is derived from an EMBL/GenBank/DDBJ whole genome shotgun (WGS) entry which is preliminary data.</text>
</comment>
<keyword evidence="2" id="KW-0472">Membrane</keyword>
<reference evidence="5" key="2">
    <citation type="journal article" date="2021" name="PeerJ">
        <title>Extensive microbial diversity within the chicken gut microbiome revealed by metagenomics and culture.</title>
        <authorList>
            <person name="Gilroy R."/>
            <person name="Ravi A."/>
            <person name="Getino M."/>
            <person name="Pursley I."/>
            <person name="Horton D.L."/>
            <person name="Alikhan N.F."/>
            <person name="Baker D."/>
            <person name="Gharbi K."/>
            <person name="Hall N."/>
            <person name="Watson M."/>
            <person name="Adriaenssens E.M."/>
            <person name="Foster-Nyarko E."/>
            <person name="Jarju S."/>
            <person name="Secka A."/>
            <person name="Antonio M."/>
            <person name="Oren A."/>
            <person name="Chaudhuri R.R."/>
            <person name="La Ragione R."/>
            <person name="Hildebrand F."/>
            <person name="Pallen M.J."/>
        </authorList>
    </citation>
    <scope>NUCLEOTIDE SEQUENCE</scope>
    <source>
        <strain evidence="5">13766</strain>
    </source>
</reference>
<dbReference type="Gene3D" id="1.10.101.10">
    <property type="entry name" value="PGBD-like superfamily/PGBD"/>
    <property type="match status" value="1"/>
</dbReference>
<proteinExistence type="predicted"/>
<feature type="region of interest" description="Disordered" evidence="1">
    <location>
        <begin position="214"/>
        <end position="255"/>
    </location>
</feature>
<name>A0A9D1G1W4_9FIRM</name>
<gene>
    <name evidence="5" type="ORF">IAA84_08030</name>
</gene>
<feature type="compositionally biased region" description="Acidic residues" evidence="1">
    <location>
        <begin position="244"/>
        <end position="254"/>
    </location>
</feature>
<dbReference type="Proteomes" id="UP000824140">
    <property type="component" value="Unassembled WGS sequence"/>
</dbReference>
<keyword evidence="2" id="KW-1133">Transmembrane helix</keyword>
<feature type="domain" description="Zinc-ribbon" evidence="4">
    <location>
        <begin position="2"/>
        <end position="24"/>
    </location>
</feature>
<evidence type="ECO:0000256" key="2">
    <source>
        <dbReference type="SAM" id="Phobius"/>
    </source>
</evidence>
<dbReference type="Pfam" id="PF13240">
    <property type="entry name" value="Zn_Ribbon_1"/>
    <property type="match status" value="1"/>
</dbReference>
<feature type="domain" description="Peptidoglycan binding-like" evidence="3">
    <location>
        <begin position="472"/>
        <end position="527"/>
    </location>
</feature>
<dbReference type="Pfam" id="PF01471">
    <property type="entry name" value="PG_binding_1"/>
    <property type="match status" value="1"/>
</dbReference>
<evidence type="ECO:0000256" key="1">
    <source>
        <dbReference type="SAM" id="MobiDB-lite"/>
    </source>
</evidence>
<dbReference type="SUPFAM" id="SSF47090">
    <property type="entry name" value="PGBD-like"/>
    <property type="match status" value="1"/>
</dbReference>
<evidence type="ECO:0000259" key="3">
    <source>
        <dbReference type="Pfam" id="PF01471"/>
    </source>
</evidence>
<feature type="region of interest" description="Disordered" evidence="1">
    <location>
        <begin position="529"/>
        <end position="555"/>
    </location>
</feature>
<feature type="transmembrane region" description="Helical" evidence="2">
    <location>
        <begin position="272"/>
        <end position="293"/>
    </location>
</feature>
<keyword evidence="2" id="KW-0812">Transmembrane</keyword>
<feature type="compositionally biased region" description="Low complexity" evidence="1">
    <location>
        <begin position="230"/>
        <end position="243"/>
    </location>
</feature>
<sequence length="555" mass="59171">MFCANCGKTLKNGATTCPHCGAPIGENRFHGLQYTAVQPTIAPGETEKLTEQFRPYTRTTYMSTGEPEGDVLSRTTYRPVLDEESAPQAEAESAQAEAAQDEALPGEAEPQPEATESESAGVESLFGEPKSDSSAAGEAAASQEDGAQPEAEEKGAEDIVDIDPASIHIDPIKVDPNPAISEESQRILNGEQPLHNERVKRTLLTDKLPFGRKSAGHSLFDEDETEDVPAGDAAPGGDTPAPGAEEDGQSGEEFDFGRKTGARGWNFDYMTIAKYAAVALVIIAVFVGGYLWIDYMISGRETSPIEGVTQALYDEGTAYVATLADDAFRAEMLQLYQSDSLAFLERVDGMIEDAEAMLPESPRENDALFIDAMLHIINNVGNALTVDSMNAPLLAGATAEEQATINTASQNNWQIVQNGIDALSSATTAAGLTSIVNSQTVSTNVQQVEEIPEAEPTPDASQYTSLSRDMQSEEVKAMQERLIELGYLDDSADGIFGNNTLIAVKFFQQDAGFDVDGIASPEVQALLFSEDAPRRSVPSPSPSATAPAESPSPEA</sequence>
<dbReference type="InterPro" id="IPR026870">
    <property type="entry name" value="Zinc_ribbon_dom"/>
</dbReference>